<dbReference type="InterPro" id="IPR019533">
    <property type="entry name" value="Peptidase_S26"/>
</dbReference>
<evidence type="ECO:0000256" key="2">
    <source>
        <dbReference type="ARBA" id="ARBA00009370"/>
    </source>
</evidence>
<dbReference type="PROSITE" id="PS00761">
    <property type="entry name" value="SPASE_I_3"/>
    <property type="match status" value="1"/>
</dbReference>
<dbReference type="InterPro" id="IPR000223">
    <property type="entry name" value="Pept_S26A_signal_pept_1"/>
</dbReference>
<keyword evidence="6 8" id="KW-0378">Hydrolase</keyword>
<gene>
    <name evidence="11" type="primary">lepB</name>
    <name evidence="11" type="ORF">QS748_00100</name>
</gene>
<keyword evidence="8" id="KW-1133">Transmembrane helix</keyword>
<dbReference type="Pfam" id="PF10502">
    <property type="entry name" value="Peptidase_S26"/>
    <property type="match status" value="1"/>
</dbReference>
<keyword evidence="12" id="KW-1185">Reference proteome</keyword>
<feature type="transmembrane region" description="Helical" evidence="8">
    <location>
        <begin position="6"/>
        <end position="27"/>
    </location>
</feature>
<feature type="active site" evidence="7">
    <location>
        <position position="91"/>
    </location>
</feature>
<keyword evidence="5 8" id="KW-0645">Protease</keyword>
<dbReference type="Gene3D" id="2.10.109.10">
    <property type="entry name" value="Umud Fragment, subunit A"/>
    <property type="match status" value="1"/>
</dbReference>
<dbReference type="NCBIfam" id="TIGR02227">
    <property type="entry name" value="sigpep_I_bact"/>
    <property type="match status" value="1"/>
</dbReference>
<dbReference type="GO" id="GO:0009003">
    <property type="term" value="F:signal peptidase activity"/>
    <property type="evidence" value="ECO:0007669"/>
    <property type="project" value="UniProtKB-EC"/>
</dbReference>
<dbReference type="GO" id="GO:0006465">
    <property type="term" value="P:signal peptide processing"/>
    <property type="evidence" value="ECO:0007669"/>
    <property type="project" value="InterPro"/>
</dbReference>
<evidence type="ECO:0000259" key="10">
    <source>
        <dbReference type="Pfam" id="PF10502"/>
    </source>
</evidence>
<evidence type="ECO:0000313" key="12">
    <source>
        <dbReference type="Proteomes" id="UP001178148"/>
    </source>
</evidence>
<evidence type="ECO:0000256" key="8">
    <source>
        <dbReference type="RuleBase" id="RU003993"/>
    </source>
</evidence>
<protein>
    <recommendedName>
        <fullName evidence="4 8">Signal peptidase I</fullName>
        <ecNumber evidence="3 8">3.4.21.89</ecNumber>
    </recommendedName>
</protein>
<dbReference type="InterPro" id="IPR019756">
    <property type="entry name" value="Pept_S26A_signal_pept_1_Ser-AS"/>
</dbReference>
<accession>A0AA90SRJ4</accession>
<dbReference type="InterPro" id="IPR036286">
    <property type="entry name" value="LexA/Signal_pep-like_sf"/>
</dbReference>
<evidence type="ECO:0000256" key="1">
    <source>
        <dbReference type="ARBA" id="ARBA00000677"/>
    </source>
</evidence>
<dbReference type="PROSITE" id="PS00501">
    <property type="entry name" value="SPASE_I_1"/>
    <property type="match status" value="1"/>
</dbReference>
<comment type="subcellular location">
    <subcellularLocation>
        <location evidence="9">Membrane</location>
        <topology evidence="9">Multi-pass membrane protein</topology>
    </subcellularLocation>
</comment>
<evidence type="ECO:0000313" key="11">
    <source>
        <dbReference type="EMBL" id="MDP0587685.1"/>
    </source>
</evidence>
<keyword evidence="8" id="KW-0472">Membrane</keyword>
<dbReference type="InterPro" id="IPR019757">
    <property type="entry name" value="Pept_S26A_signal_pept_1_Lys-AS"/>
</dbReference>
<feature type="domain" description="Peptidase S26" evidence="10">
    <location>
        <begin position="62"/>
        <end position="252"/>
    </location>
</feature>
<dbReference type="SUPFAM" id="SSF51306">
    <property type="entry name" value="LexA/Signal peptidase"/>
    <property type="match status" value="1"/>
</dbReference>
<dbReference type="CDD" id="cd06530">
    <property type="entry name" value="S26_SPase_I"/>
    <property type="match status" value="1"/>
</dbReference>
<dbReference type="Proteomes" id="UP001178148">
    <property type="component" value="Unassembled WGS sequence"/>
</dbReference>
<dbReference type="PROSITE" id="PS00760">
    <property type="entry name" value="SPASE_I_2"/>
    <property type="match status" value="1"/>
</dbReference>
<dbReference type="InterPro" id="IPR019758">
    <property type="entry name" value="Pept_S26A_signal_pept_1_CS"/>
</dbReference>
<comment type="caution">
    <text evidence="9">Lacks conserved residue(s) required for the propagation of feature annotation.</text>
</comment>
<comment type="catalytic activity">
    <reaction evidence="1 8">
        <text>Cleavage of hydrophobic, N-terminal signal or leader sequences from secreted and periplasmic proteins.</text>
        <dbReference type="EC" id="3.4.21.89"/>
    </reaction>
</comment>
<dbReference type="GO" id="GO:0004252">
    <property type="term" value="F:serine-type endopeptidase activity"/>
    <property type="evidence" value="ECO:0007669"/>
    <property type="project" value="InterPro"/>
</dbReference>
<dbReference type="PANTHER" id="PTHR43390:SF1">
    <property type="entry name" value="CHLOROPLAST PROCESSING PEPTIDASE"/>
    <property type="match status" value="1"/>
</dbReference>
<feature type="active site" evidence="7">
    <location>
        <position position="146"/>
    </location>
</feature>
<evidence type="ECO:0000256" key="5">
    <source>
        <dbReference type="ARBA" id="ARBA00022670"/>
    </source>
</evidence>
<reference evidence="11 12" key="1">
    <citation type="journal article" date="2023" name="bioRxiv">
        <title>An intranuclear bacterial parasite of deep-sea mussels expresses apoptosis inhibitors acquired from its host.</title>
        <authorList>
            <person name="Gonzalez Porras M.A."/>
            <person name="Assie A."/>
            <person name="Tietjen M."/>
            <person name="Violette M."/>
            <person name="Kleiner M."/>
            <person name="Gruber-Vodicka H."/>
            <person name="Dubilier N."/>
            <person name="Leisch N."/>
        </authorList>
    </citation>
    <scope>NUCLEOTIDE SEQUENCE [LARGE SCALE GENOMIC DNA]</scope>
    <source>
        <strain evidence="11">IAP13</strain>
    </source>
</reference>
<evidence type="ECO:0000256" key="7">
    <source>
        <dbReference type="PIRSR" id="PIRSR600223-1"/>
    </source>
</evidence>
<evidence type="ECO:0000256" key="4">
    <source>
        <dbReference type="ARBA" id="ARBA00019232"/>
    </source>
</evidence>
<dbReference type="GO" id="GO:0016020">
    <property type="term" value="C:membrane"/>
    <property type="evidence" value="ECO:0007669"/>
    <property type="project" value="UniProtKB-SubCell"/>
</dbReference>
<dbReference type="AlphaFoldDB" id="A0AA90SRJ4"/>
<sequence>MDFNFPLLLVSAVFITGGIALFDRLILRSKRRRAVESYKAGAEGAIDLVVLEDLENESVVVETAISIFPVLSLVLILRSFLFEPFQIPSGSMIPTLAVGDFILVNKYAYGLRLPVVGTKIMAIGDPARGDVMVFKEPKNEDVNFIKRVIGLPGDVISYQNKSMTINGQPVLQKFTAQLSDDSSFYRLYEENIDGNIHKIRKESSMLGTKNGIWEVPQGHYFVMGDNRDRSNDSRYWGFVPEQNIVGKAVYIWMSWLGWRNLPGFKNNGAIE</sequence>
<keyword evidence="8" id="KW-0812">Transmembrane</keyword>
<comment type="similarity">
    <text evidence="2 9">Belongs to the peptidase S26 family.</text>
</comment>
<evidence type="ECO:0000256" key="3">
    <source>
        <dbReference type="ARBA" id="ARBA00013208"/>
    </source>
</evidence>
<evidence type="ECO:0000256" key="6">
    <source>
        <dbReference type="ARBA" id="ARBA00022801"/>
    </source>
</evidence>
<dbReference type="PANTHER" id="PTHR43390">
    <property type="entry name" value="SIGNAL PEPTIDASE I"/>
    <property type="match status" value="1"/>
</dbReference>
<dbReference type="EMBL" id="JASXSV010000001">
    <property type="protein sequence ID" value="MDP0587685.1"/>
    <property type="molecule type" value="Genomic_DNA"/>
</dbReference>
<proteinExistence type="inferred from homology"/>
<evidence type="ECO:0000256" key="9">
    <source>
        <dbReference type="RuleBase" id="RU362042"/>
    </source>
</evidence>
<name>A0AA90SRJ4_9GAMM</name>
<organism evidence="11 12">
    <name type="scientific">Candidatus Endonucleibacter bathymodioli</name>
    <dbReference type="NCBI Taxonomy" id="539814"/>
    <lineage>
        <taxon>Bacteria</taxon>
        <taxon>Pseudomonadati</taxon>
        <taxon>Pseudomonadota</taxon>
        <taxon>Gammaproteobacteria</taxon>
        <taxon>Oceanospirillales</taxon>
        <taxon>Endozoicomonadaceae</taxon>
        <taxon>Candidatus Endonucleibacter</taxon>
    </lineage>
</organism>
<dbReference type="PRINTS" id="PR00727">
    <property type="entry name" value="LEADERPTASE"/>
</dbReference>
<dbReference type="EC" id="3.4.21.89" evidence="3 8"/>
<comment type="caution">
    <text evidence="11">The sequence shown here is derived from an EMBL/GenBank/DDBJ whole genome shotgun (WGS) entry which is preliminary data.</text>
</comment>